<dbReference type="PANTHER" id="PTHR46033:SF60">
    <property type="entry name" value="AMINOTRANSFERASE-LIKE PLANT MOBILE DOMAIN-CONTAINING PROTEIN"/>
    <property type="match status" value="1"/>
</dbReference>
<evidence type="ECO:0008006" key="4">
    <source>
        <dbReference type="Google" id="ProtNLM"/>
    </source>
</evidence>
<protein>
    <recommendedName>
        <fullName evidence="4">Aminotransferase-like plant mobile domain-containing protein</fullName>
    </recommendedName>
</protein>
<dbReference type="GO" id="GO:0010073">
    <property type="term" value="P:meristem maintenance"/>
    <property type="evidence" value="ECO:0007669"/>
    <property type="project" value="InterPro"/>
</dbReference>
<dbReference type="OrthoDB" id="1716420at2759"/>
<name>A0A9J5XIM0_SOLCO</name>
<proteinExistence type="predicted"/>
<evidence type="ECO:0000313" key="2">
    <source>
        <dbReference type="EMBL" id="KAG5586824.1"/>
    </source>
</evidence>
<sequence length="308" mass="35421">MLEKLQLPDLATQDMVNQIARCYMLWMIVGFIPRPKDFNYSCLKETTLNAHMLEQLQLPDLATQDMALERVTVLRPHVIAQRDIKNIFLVGLPRGPRATRLFEHFCWIDTAMHVLKDFRDALDSMTEDHFNWEPYFDDLIESLPDYCHMGQGIWHVKVPFFCWDVVKKRDEVHPDHLHPPVHRQRKGGDAGRRARAIEKGREPVEIDKLVSEDDHATCDIGSISRNHTQEVTPGASGMTYQPINTEIVSYTMSQISRNTSLSSLDNVFGGYWPQHFENAPNFTSLPVLPMSIETPDIVNILEDSNIDI</sequence>
<dbReference type="AlphaFoldDB" id="A0A9J5XIM0"/>
<gene>
    <name evidence="2" type="ORF">H5410_047258</name>
</gene>
<dbReference type="PANTHER" id="PTHR46033">
    <property type="entry name" value="PROTEIN MAIN-LIKE 2"/>
    <property type="match status" value="1"/>
</dbReference>
<accession>A0A9J5XIM0</accession>
<keyword evidence="3" id="KW-1185">Reference proteome</keyword>
<evidence type="ECO:0000313" key="3">
    <source>
        <dbReference type="Proteomes" id="UP000824120"/>
    </source>
</evidence>
<organism evidence="2 3">
    <name type="scientific">Solanum commersonii</name>
    <name type="common">Commerson's wild potato</name>
    <name type="synonym">Commerson's nightshade</name>
    <dbReference type="NCBI Taxonomy" id="4109"/>
    <lineage>
        <taxon>Eukaryota</taxon>
        <taxon>Viridiplantae</taxon>
        <taxon>Streptophyta</taxon>
        <taxon>Embryophyta</taxon>
        <taxon>Tracheophyta</taxon>
        <taxon>Spermatophyta</taxon>
        <taxon>Magnoliopsida</taxon>
        <taxon>eudicotyledons</taxon>
        <taxon>Gunneridae</taxon>
        <taxon>Pentapetalae</taxon>
        <taxon>asterids</taxon>
        <taxon>lamiids</taxon>
        <taxon>Solanales</taxon>
        <taxon>Solanaceae</taxon>
        <taxon>Solanoideae</taxon>
        <taxon>Solaneae</taxon>
        <taxon>Solanum</taxon>
    </lineage>
</organism>
<reference evidence="2 3" key="1">
    <citation type="submission" date="2020-09" db="EMBL/GenBank/DDBJ databases">
        <title>De no assembly of potato wild relative species, Solanum commersonii.</title>
        <authorList>
            <person name="Cho K."/>
        </authorList>
    </citation>
    <scope>NUCLEOTIDE SEQUENCE [LARGE SCALE GENOMIC DNA]</scope>
    <source>
        <strain evidence="2">LZ3.2</strain>
        <tissue evidence="2">Leaf</tissue>
    </source>
</reference>
<dbReference type="InterPro" id="IPR044824">
    <property type="entry name" value="MAIN-like"/>
</dbReference>
<dbReference type="Proteomes" id="UP000824120">
    <property type="component" value="Chromosome 9"/>
</dbReference>
<comment type="caution">
    <text evidence="2">The sequence shown here is derived from an EMBL/GenBank/DDBJ whole genome shotgun (WGS) entry which is preliminary data.</text>
</comment>
<feature type="region of interest" description="Disordered" evidence="1">
    <location>
        <begin position="174"/>
        <end position="194"/>
    </location>
</feature>
<evidence type="ECO:0000256" key="1">
    <source>
        <dbReference type="SAM" id="MobiDB-lite"/>
    </source>
</evidence>
<dbReference type="EMBL" id="JACXVP010000009">
    <property type="protein sequence ID" value="KAG5586824.1"/>
    <property type="molecule type" value="Genomic_DNA"/>
</dbReference>